<dbReference type="AlphaFoldDB" id="A0A2N9YCT4"/>
<dbReference type="InterPro" id="IPR029063">
    <property type="entry name" value="SAM-dependent_MTases_sf"/>
</dbReference>
<dbReference type="Proteomes" id="UP000234271">
    <property type="component" value="Chromosome"/>
</dbReference>
<evidence type="ECO:0000259" key="9">
    <source>
        <dbReference type="Pfam" id="PF22240"/>
    </source>
</evidence>
<proteinExistence type="inferred from homology"/>
<comment type="similarity">
    <text evidence="1">Belongs to the N(4)/N(6)-methyltransferase family.</text>
</comment>
<evidence type="ECO:0000256" key="5">
    <source>
        <dbReference type="ARBA" id="ARBA00022747"/>
    </source>
</evidence>
<dbReference type="Gene3D" id="3.40.50.150">
    <property type="entry name" value="Vaccinia Virus protein VP39"/>
    <property type="match status" value="1"/>
</dbReference>
<keyword evidence="11" id="KW-1185">Reference proteome</keyword>
<dbReference type="Pfam" id="PF18135">
    <property type="entry name" value="Type_ISP_C"/>
    <property type="match status" value="1"/>
</dbReference>
<dbReference type="GO" id="GO:0003677">
    <property type="term" value="F:DNA binding"/>
    <property type="evidence" value="ECO:0007669"/>
    <property type="project" value="InterPro"/>
</dbReference>
<evidence type="ECO:0000256" key="4">
    <source>
        <dbReference type="ARBA" id="ARBA00022679"/>
    </source>
</evidence>
<keyword evidence="5" id="KW-0680">Restriction system</keyword>
<dbReference type="OrthoDB" id="9804086at2"/>
<dbReference type="Pfam" id="PF02384">
    <property type="entry name" value="N6_Mtase"/>
    <property type="match status" value="1"/>
</dbReference>
<feature type="domain" description="DNA methylase adenine-specific" evidence="7">
    <location>
        <begin position="288"/>
        <end position="481"/>
    </location>
</feature>
<dbReference type="GO" id="GO:0032259">
    <property type="term" value="P:methylation"/>
    <property type="evidence" value="ECO:0007669"/>
    <property type="project" value="UniProtKB-KW"/>
</dbReference>
<keyword evidence="3 10" id="KW-0489">Methyltransferase</keyword>
<evidence type="ECO:0000256" key="3">
    <source>
        <dbReference type="ARBA" id="ARBA00022603"/>
    </source>
</evidence>
<dbReference type="KEGG" id="blep:AL038_00115"/>
<dbReference type="GO" id="GO:0008170">
    <property type="term" value="F:N-methyltransferase activity"/>
    <property type="evidence" value="ECO:0007669"/>
    <property type="project" value="InterPro"/>
</dbReference>
<dbReference type="InterPro" id="IPR002052">
    <property type="entry name" value="DNA_methylase_N6_adenine_CS"/>
</dbReference>
<evidence type="ECO:0000259" key="7">
    <source>
        <dbReference type="Pfam" id="PF02384"/>
    </source>
</evidence>
<evidence type="ECO:0000313" key="10">
    <source>
        <dbReference type="EMBL" id="AUI68288.1"/>
    </source>
</evidence>
<dbReference type="GO" id="GO:0009307">
    <property type="term" value="P:DNA restriction-modification system"/>
    <property type="evidence" value="ECO:0007669"/>
    <property type="project" value="UniProtKB-KW"/>
</dbReference>
<protein>
    <recommendedName>
        <fullName evidence="2">site-specific DNA-methyltransferase (adenine-specific)</fullName>
        <ecNumber evidence="2">2.1.1.72</ecNumber>
    </recommendedName>
</protein>
<feature type="domain" description="Type ISP restriction-modification enzyme coupler" evidence="9">
    <location>
        <begin position="163"/>
        <end position="284"/>
    </location>
</feature>
<dbReference type="RefSeq" id="WP_062147229.1">
    <property type="nucleotide sequence ID" value="NZ_CP012373.2"/>
</dbReference>
<dbReference type="InterPro" id="IPR053980">
    <property type="entry name" value="ISP_coupler"/>
</dbReference>
<dbReference type="PROSITE" id="PS00092">
    <property type="entry name" value="N6_MTASE"/>
    <property type="match status" value="1"/>
</dbReference>
<name>A0A2N9YCT4_9GAMM</name>
<evidence type="ECO:0000313" key="11">
    <source>
        <dbReference type="Proteomes" id="UP000234271"/>
    </source>
</evidence>
<dbReference type="InterPro" id="IPR050953">
    <property type="entry name" value="N4_N6_ade-DNA_methylase"/>
</dbReference>
<dbReference type="EMBL" id="CP018889">
    <property type="protein sequence ID" value="AUI68288.1"/>
    <property type="molecule type" value="Genomic_DNA"/>
</dbReference>
<dbReference type="EC" id="2.1.1.72" evidence="2"/>
<dbReference type="PANTHER" id="PTHR33841">
    <property type="entry name" value="DNA METHYLTRANSFERASE YEEA-RELATED"/>
    <property type="match status" value="1"/>
</dbReference>
<keyword evidence="4" id="KW-0808">Transferase</keyword>
<evidence type="ECO:0000259" key="8">
    <source>
        <dbReference type="Pfam" id="PF18135"/>
    </source>
</evidence>
<feature type="domain" description="Type ISP restriction-modification enzyme LLaBIII C-terminal specificity" evidence="8">
    <location>
        <begin position="663"/>
        <end position="1006"/>
    </location>
</feature>
<comment type="catalytic activity">
    <reaction evidence="6">
        <text>a 2'-deoxyadenosine in DNA + S-adenosyl-L-methionine = an N(6)-methyl-2'-deoxyadenosine in DNA + S-adenosyl-L-homocysteine + H(+)</text>
        <dbReference type="Rhea" id="RHEA:15197"/>
        <dbReference type="Rhea" id="RHEA-COMP:12418"/>
        <dbReference type="Rhea" id="RHEA-COMP:12419"/>
        <dbReference type="ChEBI" id="CHEBI:15378"/>
        <dbReference type="ChEBI" id="CHEBI:57856"/>
        <dbReference type="ChEBI" id="CHEBI:59789"/>
        <dbReference type="ChEBI" id="CHEBI:90615"/>
        <dbReference type="ChEBI" id="CHEBI:90616"/>
        <dbReference type="EC" id="2.1.1.72"/>
    </reaction>
</comment>
<evidence type="ECO:0000256" key="6">
    <source>
        <dbReference type="ARBA" id="ARBA00047942"/>
    </source>
</evidence>
<organism evidence="10 11">
    <name type="scientific">Beggiatoa leptomitoformis</name>
    <dbReference type="NCBI Taxonomy" id="288004"/>
    <lineage>
        <taxon>Bacteria</taxon>
        <taxon>Pseudomonadati</taxon>
        <taxon>Pseudomonadota</taxon>
        <taxon>Gammaproteobacteria</taxon>
        <taxon>Thiotrichales</taxon>
        <taxon>Thiotrichaceae</taxon>
        <taxon>Beggiatoa</taxon>
    </lineage>
</organism>
<dbReference type="SUPFAM" id="SSF53335">
    <property type="entry name" value="S-adenosyl-L-methionine-dependent methyltransferases"/>
    <property type="match status" value="1"/>
</dbReference>
<dbReference type="PRINTS" id="PR00507">
    <property type="entry name" value="N12N6MTFRASE"/>
</dbReference>
<accession>A0A2N9YCT4</accession>
<evidence type="ECO:0000256" key="1">
    <source>
        <dbReference type="ARBA" id="ARBA00006594"/>
    </source>
</evidence>
<dbReference type="InterPro" id="IPR041635">
    <property type="entry name" value="Type_ISP_LLaBIII_C"/>
</dbReference>
<dbReference type="Pfam" id="PF22240">
    <property type="entry name" value="ISP_coupler"/>
    <property type="match status" value="1"/>
</dbReference>
<dbReference type="GO" id="GO:0009007">
    <property type="term" value="F:site-specific DNA-methyltransferase (adenine-specific) activity"/>
    <property type="evidence" value="ECO:0007669"/>
    <property type="project" value="UniProtKB-EC"/>
</dbReference>
<evidence type="ECO:0000256" key="2">
    <source>
        <dbReference type="ARBA" id="ARBA00011900"/>
    </source>
</evidence>
<dbReference type="PANTHER" id="PTHR33841:SF1">
    <property type="entry name" value="DNA METHYLTRANSFERASE A"/>
    <property type="match status" value="1"/>
</dbReference>
<sequence>MSLSLKPDSKVVKEFYSKIKSLHENLQNNEGAVAPYFANLLRHCLGQFPLLDLVEQFSIKRDGRKPLRADGAIVDKQTNVLLYGIWEAKDSKDKLKKEVEKKFKDGYPKDNILFQSPDYVILYQHGVLAFEESLDNPENLITVLELFLGYKPPVYAQWEEAIEAFKDKVGELGKSLVKIINSELKTNKAFILAFDDFSNICRESINPSLSPDAVVEMLVQHLLTERLFRTIFDNSDFTNKNIIAHEIEKVIQALTVKSFSRKEFLKSLDRFYVAIEETASTIHSYSRKQDFLNAVYENFFQGFAVKVADTHGIVYTPQPIVDFMVNSVQEILKREFDKTLSSPDVHILDPFTGTGNFLLRVMQEINPLSLEDKYKKSLHCNEIMLLPYYVASMNIEHAYYEKTGKYEPFQGICLVDTFEMLEGKQYGLGFSVPENTERVRRQKESPIFVILGNPPYNIGQQDENDNNKNRRYPHLDTIIAETYAKDSKATLKKSLSDAYIKAFAWATERLAGRENGVIAFVTNNGFLETVSTDGMRKHLAKDFNKIYILDLGGNVRKNPKLSGTTHNVFGIQVGVSIAFLVKNDALTTETEIYHARLEELWRKVQKFEYLENTDNYVKVDWQKVIPDTKNNWITNCLTVNFDTFIPIASKEGKATESHAKGVVFKIYSLGVATNRDTWAYNFNSVELAKNMQLSIDTYNEQVSKYSCLTSKPKGKELEGFIDNFVNYDDKKISWSSTLKLHLSRSSFTEFENNKIRPAIYRPFTKVFLYFDNLLIDRRGQFSSIFPTPETEKENQVVCLSGVGSNKPFHSLIVKIILCLDSLEKTQCFPFYVYAEDGTKTENITDWALTHYQEHYQDESLNKWDIFHYIYGVLHHEGYRETYQANLKRELPRIPLLSDFWAISRIGKQLAELHLNYETQAEYELEIDCPDRLDYRVEKMKFNKDKTAIIYNESLTLKGIPAEALEYRLGNRSALDWIIDQYQVSTDKRSGITNDPNNLDDEQYIIRLVRKIVTVSIETVKLVKELSKQPL</sequence>
<reference evidence="11" key="1">
    <citation type="submission" date="2016-12" db="EMBL/GenBank/DDBJ databases">
        <title>Complete Genome Sequence of Beggiatoa leptomitiformis D-401.</title>
        <authorList>
            <person name="Fomenkov A."/>
            <person name="Vincze T."/>
            <person name="Grabovich M."/>
            <person name="Anton B.P."/>
            <person name="Dubinina G."/>
            <person name="Orlova M."/>
            <person name="Belousova E."/>
            <person name="Roberts R.J."/>
        </authorList>
    </citation>
    <scope>NUCLEOTIDE SEQUENCE [LARGE SCALE GENOMIC DNA]</scope>
    <source>
        <strain evidence="11">D-401</strain>
    </source>
</reference>
<dbReference type="STRING" id="288004.AL038_00115"/>
<gene>
    <name evidence="10" type="ORF">BLE401_05960</name>
</gene>
<dbReference type="REBASE" id="231386">
    <property type="entry name" value="Ble401ORF5960P"/>
</dbReference>
<dbReference type="InterPro" id="IPR003356">
    <property type="entry name" value="DNA_methylase_A-5"/>
</dbReference>